<feature type="compositionally biased region" description="Basic and acidic residues" evidence="1">
    <location>
        <begin position="362"/>
        <end position="377"/>
    </location>
</feature>
<feature type="compositionally biased region" description="Acidic residues" evidence="1">
    <location>
        <begin position="425"/>
        <end position="437"/>
    </location>
</feature>
<gene>
    <name evidence="2" type="ORF">OFUS_LOCUS7286</name>
</gene>
<feature type="region of interest" description="Disordered" evidence="1">
    <location>
        <begin position="31"/>
        <end position="61"/>
    </location>
</feature>
<sequence>MDHDIPAVDQSGAESKYYYKLTYNTSNLSCDTSGPSANQNANDNDDNISHDSYDLAEGRRSSTQEVFSTVLHISENDLLKVTENASPTSPDAITEKVSIGDEKLANTFSESVESHDKIDGSHSNSDGSHSNLDDHTVDSITRGNNLKKESSTDADETFENVISRFDNIESASDNTSEHVVSRNEDGVGHVESVVCHESQNASVTETSVINEVTTSNVITNTIEHTTTETNSHTVEDSKMSVSSVVENDSLNQVSDKPKPNPIPLKSILKDTEKSYDTPNKSNVKDSETVDDTDIEYTLHRRMYIGGIDHSTHFLQQSHATTTSMQKSPLSPVSPKSPNFREQQRATLQKIQSNLQHPLPPKSPERSPKNQRHSDFVKIRKLPPKNSFSSTDHSVSPLMEKEILEQIRKNKNKLRDEVHDVKDDHEDADDNDDDDEKDSSETKNNAHVETTFIPISIPQNSNDYDPSKVDQTQDSDKNNDTSENSLVTTENSIAETKQTSIMRMENSIELLEKSHESLENVLHQMQPDSTAETKQRLDNADITQVTDKQQLKEDKEHIEVVTFKDSANSSPTIDVAEDLVKQAIFDAVQLVQEHPNKVLEDPYEPEQSTSENLSNNGKENEEAEDDKNDRVEDSKVEGAETLQKDGQYVQEAPRSSVDDPETDTDAKVAQSQKKRTKSVQFQESPEIQLIDPIQRFPIDMNDLQISSIPSNQESALTSATIALSSVNTNFESTNGDYDHTIPHDVIVCESTPPGPNTHVIAISSFKGTSKCQSEHEIKIRTSQTAATIDASEPVSFSVVRPASNIEFERQSSTESTEFSQSQGLTFSSFGHTITKTNKNRKDVERNDEKSTYTSYSMGIDSGVLPIEDPPITNEITTDSRADEHSVTMATISHGTVTTTTVTKQSKLKSENEITQSASGDPEIDPNMGTEGKKALTIAGNGLRYADSNSSDEDNSLHRSASDDSFDDAEIVKGDRPISIGLSDSDNEEQGPAKFTYILNDDNSSSSSLELPTPPPQRHKTRSTEATQVNSGIKPPAQVHINIQSPSSEDTDAMPYQSSGSSSHKVVHQVIEQIRQKESNGHETTSSFSEEEEVKAFEEGVLKGAKVDLVEQEEMSSESEYEGPAIIDKPPEELYEEDLDELAQIQEEPELEEEEMENMKEVKAEEIIDEKVTTKKMRVRGIPDVDIDDSVSGSTERLLAGSISSSSDSSLQEAHVEGQGQGAMGEHYSEVISNQYSMEDVVHHQSTSSVTHTHTIETVTTAQASAITTHQGYEAGDDCFMEPNFNLDNEAEQDPLESLEMLNKPYILHSDSGDDSSSSSSSSSDSDVDSEPIIIQKQIDKHHISIEVKGRSKNKARRHTSSVELELSNGKVIENPLSSLSPGTPVSPDSDEVFTNLYAQGRFAGSSSVSPRVVHKK</sequence>
<dbReference type="EMBL" id="CAIIXF020000004">
    <property type="protein sequence ID" value="CAH1780619.1"/>
    <property type="molecule type" value="Genomic_DNA"/>
</dbReference>
<evidence type="ECO:0000313" key="3">
    <source>
        <dbReference type="Proteomes" id="UP000749559"/>
    </source>
</evidence>
<comment type="caution">
    <text evidence="2">The sequence shown here is derived from an EMBL/GenBank/DDBJ whole genome shotgun (WGS) entry which is preliminary data.</text>
</comment>
<feature type="compositionally biased region" description="Polar residues" evidence="1">
    <location>
        <begin position="480"/>
        <end position="498"/>
    </location>
</feature>
<feature type="compositionally biased region" description="Polar residues" evidence="1">
    <location>
        <begin position="344"/>
        <end position="355"/>
    </location>
</feature>
<feature type="compositionally biased region" description="Basic and acidic residues" evidence="1">
    <location>
        <begin position="413"/>
        <end position="424"/>
    </location>
</feature>
<reference evidence="2" key="1">
    <citation type="submission" date="2022-03" db="EMBL/GenBank/DDBJ databases">
        <authorList>
            <person name="Martin C."/>
        </authorList>
    </citation>
    <scope>NUCLEOTIDE SEQUENCE</scope>
</reference>
<name>A0A8S4NJE8_OWEFU</name>
<feature type="region of interest" description="Disordered" evidence="1">
    <location>
        <begin position="836"/>
        <end position="867"/>
    </location>
</feature>
<feature type="region of interest" description="Disordered" evidence="1">
    <location>
        <begin position="413"/>
        <end position="498"/>
    </location>
</feature>
<feature type="region of interest" description="Disordered" evidence="1">
    <location>
        <begin position="248"/>
        <end position="288"/>
    </location>
</feature>
<feature type="region of interest" description="Disordered" evidence="1">
    <location>
        <begin position="899"/>
        <end position="931"/>
    </location>
</feature>
<organism evidence="2 3">
    <name type="scientific">Owenia fusiformis</name>
    <name type="common">Polychaete worm</name>
    <dbReference type="NCBI Taxonomy" id="6347"/>
    <lineage>
        <taxon>Eukaryota</taxon>
        <taxon>Metazoa</taxon>
        <taxon>Spiralia</taxon>
        <taxon>Lophotrochozoa</taxon>
        <taxon>Annelida</taxon>
        <taxon>Polychaeta</taxon>
        <taxon>Sedentaria</taxon>
        <taxon>Canalipalpata</taxon>
        <taxon>Sabellida</taxon>
        <taxon>Oweniida</taxon>
        <taxon>Oweniidae</taxon>
        <taxon>Owenia</taxon>
    </lineage>
</organism>
<protein>
    <submittedName>
        <fullName evidence="2">Uncharacterized protein</fullName>
    </submittedName>
</protein>
<feature type="compositionally biased region" description="Low complexity" evidence="1">
    <location>
        <begin position="1313"/>
        <end position="1323"/>
    </location>
</feature>
<keyword evidence="3" id="KW-1185">Reference proteome</keyword>
<dbReference type="Proteomes" id="UP000749559">
    <property type="component" value="Unassembled WGS sequence"/>
</dbReference>
<proteinExistence type="predicted"/>
<evidence type="ECO:0000313" key="2">
    <source>
        <dbReference type="EMBL" id="CAH1780619.1"/>
    </source>
</evidence>
<feature type="compositionally biased region" description="Low complexity" evidence="1">
    <location>
        <begin position="121"/>
        <end position="130"/>
    </location>
</feature>
<feature type="region of interest" description="Disordered" evidence="1">
    <location>
        <begin position="109"/>
        <end position="154"/>
    </location>
</feature>
<feature type="region of interest" description="Disordered" evidence="1">
    <location>
        <begin position="1200"/>
        <end position="1220"/>
    </location>
</feature>
<feature type="compositionally biased region" description="Basic residues" evidence="1">
    <location>
        <begin position="1349"/>
        <end position="1358"/>
    </location>
</feature>
<feature type="region of interest" description="Disordered" evidence="1">
    <location>
        <begin position="943"/>
        <end position="1065"/>
    </location>
</feature>
<accession>A0A8S4NJE8</accession>
<feature type="region of interest" description="Disordered" evidence="1">
    <location>
        <begin position="317"/>
        <end position="398"/>
    </location>
</feature>
<feature type="compositionally biased region" description="Low complexity" evidence="1">
    <location>
        <begin position="326"/>
        <end position="337"/>
    </location>
</feature>
<feature type="region of interest" description="Disordered" evidence="1">
    <location>
        <begin position="1305"/>
        <end position="1365"/>
    </location>
</feature>
<feature type="compositionally biased region" description="Low complexity" evidence="1">
    <location>
        <begin position="997"/>
        <end position="1007"/>
    </location>
</feature>
<evidence type="ECO:0000256" key="1">
    <source>
        <dbReference type="SAM" id="MobiDB-lite"/>
    </source>
</evidence>
<feature type="region of interest" description="Disordered" evidence="1">
    <location>
        <begin position="595"/>
        <end position="679"/>
    </location>
</feature>
<feature type="compositionally biased region" description="Basic and acidic residues" evidence="1">
    <location>
        <begin position="47"/>
        <end position="61"/>
    </location>
</feature>
<feature type="compositionally biased region" description="Basic and acidic residues" evidence="1">
    <location>
        <begin position="1336"/>
        <end position="1348"/>
    </location>
</feature>
<feature type="compositionally biased region" description="Polar residues" evidence="1">
    <location>
        <begin position="456"/>
        <end position="471"/>
    </location>
</feature>
<feature type="compositionally biased region" description="Basic and acidic residues" evidence="1">
    <location>
        <begin position="838"/>
        <end position="849"/>
    </location>
</feature>
<feature type="compositionally biased region" description="Basic and acidic residues" evidence="1">
    <location>
        <begin position="626"/>
        <end position="637"/>
    </location>
</feature>